<reference evidence="1 2" key="1">
    <citation type="submission" date="2017-02" db="EMBL/GenBank/DDBJ databases">
        <title>The new phylogeny of genus Mycobacterium.</title>
        <authorList>
            <person name="Tortoli E."/>
            <person name="Trovato A."/>
            <person name="Cirillo D.M."/>
        </authorList>
    </citation>
    <scope>NUCLEOTIDE SEQUENCE [LARGE SCALE GENOMIC DNA]</scope>
    <source>
        <strain evidence="1 2">CCUG 56329</strain>
    </source>
</reference>
<dbReference type="EMBL" id="MVIL01000054">
    <property type="protein sequence ID" value="ORB79032.1"/>
    <property type="molecule type" value="Genomic_DNA"/>
</dbReference>
<proteinExistence type="predicted"/>
<comment type="caution">
    <text evidence="1">The sequence shown here is derived from an EMBL/GenBank/DDBJ whole genome shotgun (WGS) entry which is preliminary data.</text>
</comment>
<name>A0ABX3TJM7_9MYCO</name>
<evidence type="ECO:0000313" key="1">
    <source>
        <dbReference type="EMBL" id="ORB79032.1"/>
    </source>
</evidence>
<sequence>MYSDTGNTTSLVLGFPIRKSSDQCSVDSSPRHIAASHVLHRLSMPRHPPCALKHLLTHKS</sequence>
<evidence type="ECO:0000313" key="2">
    <source>
        <dbReference type="Proteomes" id="UP000192847"/>
    </source>
</evidence>
<dbReference type="Proteomes" id="UP000192847">
    <property type="component" value="Unassembled WGS sequence"/>
</dbReference>
<gene>
    <name evidence="1" type="ORF">BST46_15980</name>
</gene>
<keyword evidence="2" id="KW-1185">Reference proteome</keyword>
<protein>
    <submittedName>
        <fullName evidence="1">Uncharacterized protein</fullName>
    </submittedName>
</protein>
<accession>A0ABX3TJM7</accession>
<organism evidence="1 2">
    <name type="scientific">Mycobacterium timonense</name>
    <dbReference type="NCBI Taxonomy" id="701043"/>
    <lineage>
        <taxon>Bacteria</taxon>
        <taxon>Bacillati</taxon>
        <taxon>Actinomycetota</taxon>
        <taxon>Actinomycetes</taxon>
        <taxon>Mycobacteriales</taxon>
        <taxon>Mycobacteriaceae</taxon>
        <taxon>Mycobacterium</taxon>
        <taxon>Mycobacterium avium complex (MAC)</taxon>
    </lineage>
</organism>